<dbReference type="EMBL" id="ASHM01110055">
    <property type="protein sequence ID" value="PNX69799.1"/>
    <property type="molecule type" value="Genomic_DNA"/>
</dbReference>
<sequence>GSDDGTKEQLKSLTTGGLQKLKSVEAIGIQDVSIDAPRES</sequence>
<evidence type="ECO:0000313" key="2">
    <source>
        <dbReference type="Proteomes" id="UP000236291"/>
    </source>
</evidence>
<protein>
    <submittedName>
        <fullName evidence="1">Uncharacterized protein</fullName>
    </submittedName>
</protein>
<dbReference type="Proteomes" id="UP000236291">
    <property type="component" value="Unassembled WGS sequence"/>
</dbReference>
<accession>A0A2K3KU46</accession>
<reference evidence="1 2" key="2">
    <citation type="journal article" date="2017" name="Front. Plant Sci.">
        <title>Gene Classification and Mining of Molecular Markers Useful in Red Clover (Trifolium pratense) Breeding.</title>
        <authorList>
            <person name="Istvanek J."/>
            <person name="Dluhosova J."/>
            <person name="Dluhos P."/>
            <person name="Patkova L."/>
            <person name="Nedelnik J."/>
            <person name="Repkova J."/>
        </authorList>
    </citation>
    <scope>NUCLEOTIDE SEQUENCE [LARGE SCALE GENOMIC DNA]</scope>
    <source>
        <strain evidence="2">cv. Tatra</strain>
        <tissue evidence="1">Young leaves</tissue>
    </source>
</reference>
<gene>
    <name evidence="1" type="ORF">L195_g056916</name>
</gene>
<dbReference type="AlphaFoldDB" id="A0A2K3KU46"/>
<name>A0A2K3KU46_TRIPR</name>
<proteinExistence type="predicted"/>
<organism evidence="1 2">
    <name type="scientific">Trifolium pratense</name>
    <name type="common">Red clover</name>
    <dbReference type="NCBI Taxonomy" id="57577"/>
    <lineage>
        <taxon>Eukaryota</taxon>
        <taxon>Viridiplantae</taxon>
        <taxon>Streptophyta</taxon>
        <taxon>Embryophyta</taxon>
        <taxon>Tracheophyta</taxon>
        <taxon>Spermatophyta</taxon>
        <taxon>Magnoliopsida</taxon>
        <taxon>eudicotyledons</taxon>
        <taxon>Gunneridae</taxon>
        <taxon>Pentapetalae</taxon>
        <taxon>rosids</taxon>
        <taxon>fabids</taxon>
        <taxon>Fabales</taxon>
        <taxon>Fabaceae</taxon>
        <taxon>Papilionoideae</taxon>
        <taxon>50 kb inversion clade</taxon>
        <taxon>NPAAA clade</taxon>
        <taxon>Hologalegina</taxon>
        <taxon>IRL clade</taxon>
        <taxon>Trifolieae</taxon>
        <taxon>Trifolium</taxon>
    </lineage>
</organism>
<evidence type="ECO:0000313" key="1">
    <source>
        <dbReference type="EMBL" id="PNX69799.1"/>
    </source>
</evidence>
<comment type="caution">
    <text evidence="1">The sequence shown here is derived from an EMBL/GenBank/DDBJ whole genome shotgun (WGS) entry which is preliminary data.</text>
</comment>
<feature type="non-terminal residue" evidence="1">
    <location>
        <position position="1"/>
    </location>
</feature>
<reference evidence="1 2" key="1">
    <citation type="journal article" date="2014" name="Am. J. Bot.">
        <title>Genome assembly and annotation for red clover (Trifolium pratense; Fabaceae).</title>
        <authorList>
            <person name="Istvanek J."/>
            <person name="Jaros M."/>
            <person name="Krenek A."/>
            <person name="Repkova J."/>
        </authorList>
    </citation>
    <scope>NUCLEOTIDE SEQUENCE [LARGE SCALE GENOMIC DNA]</scope>
    <source>
        <strain evidence="2">cv. Tatra</strain>
        <tissue evidence="1">Young leaves</tissue>
    </source>
</reference>